<dbReference type="Proteomes" id="UP001500683">
    <property type="component" value="Unassembled WGS sequence"/>
</dbReference>
<feature type="transmembrane region" description="Helical" evidence="2">
    <location>
        <begin position="197"/>
        <end position="217"/>
    </location>
</feature>
<organism evidence="3 4">
    <name type="scientific">Actinomadura miaoliensis</name>
    <dbReference type="NCBI Taxonomy" id="430685"/>
    <lineage>
        <taxon>Bacteria</taxon>
        <taxon>Bacillati</taxon>
        <taxon>Actinomycetota</taxon>
        <taxon>Actinomycetes</taxon>
        <taxon>Streptosporangiales</taxon>
        <taxon>Thermomonosporaceae</taxon>
        <taxon>Actinomadura</taxon>
    </lineage>
</organism>
<keyword evidence="4" id="KW-1185">Reference proteome</keyword>
<name>A0ABP7VJH6_9ACTN</name>
<dbReference type="RefSeq" id="WP_344945366.1">
    <property type="nucleotide sequence ID" value="NZ_BAAAZG010000014.1"/>
</dbReference>
<comment type="caution">
    <text evidence="3">The sequence shown here is derived from an EMBL/GenBank/DDBJ whole genome shotgun (WGS) entry which is preliminary data.</text>
</comment>
<keyword evidence="2" id="KW-0812">Transmembrane</keyword>
<feature type="transmembrane region" description="Helical" evidence="2">
    <location>
        <begin position="48"/>
        <end position="68"/>
    </location>
</feature>
<keyword evidence="2" id="KW-0472">Membrane</keyword>
<gene>
    <name evidence="3" type="ORF">GCM10022214_24420</name>
</gene>
<keyword evidence="2" id="KW-1133">Transmembrane helix</keyword>
<protein>
    <submittedName>
        <fullName evidence="3">Uncharacterized protein</fullName>
    </submittedName>
</protein>
<evidence type="ECO:0000313" key="3">
    <source>
        <dbReference type="EMBL" id="GAA4068571.1"/>
    </source>
</evidence>
<feature type="compositionally biased region" description="Basic and acidic residues" evidence="1">
    <location>
        <begin position="7"/>
        <end position="22"/>
    </location>
</feature>
<evidence type="ECO:0000256" key="2">
    <source>
        <dbReference type="SAM" id="Phobius"/>
    </source>
</evidence>
<sequence length="232" mass="23965">MSTDACGDARDGAPEDPPHDTTYDTTCDTTEDRAEDGFAGGRATARRAFVVACLVLVTTLLVAGSLLLTVGTVPARPEGVAERWLTYVGESTRAGVGPQARAHADAIGPVALAAPMLDIGRGGGEAAFATATVGSADVSGDLARVPFHVRQRRDDAPEPDVHGTLTLRRAGNGWRVTGLDRGADGAPTQPSRRTRPWLFPGAVLLAVAVAAACSLLVRVATPSTGRRYGARG</sequence>
<accession>A0ABP7VJH6</accession>
<proteinExistence type="predicted"/>
<feature type="region of interest" description="Disordered" evidence="1">
    <location>
        <begin position="1"/>
        <end position="28"/>
    </location>
</feature>
<evidence type="ECO:0000256" key="1">
    <source>
        <dbReference type="SAM" id="MobiDB-lite"/>
    </source>
</evidence>
<evidence type="ECO:0000313" key="4">
    <source>
        <dbReference type="Proteomes" id="UP001500683"/>
    </source>
</evidence>
<reference evidence="4" key="1">
    <citation type="journal article" date="2019" name="Int. J. Syst. Evol. Microbiol.">
        <title>The Global Catalogue of Microorganisms (GCM) 10K type strain sequencing project: providing services to taxonomists for standard genome sequencing and annotation.</title>
        <authorList>
            <consortium name="The Broad Institute Genomics Platform"/>
            <consortium name="The Broad Institute Genome Sequencing Center for Infectious Disease"/>
            <person name="Wu L."/>
            <person name="Ma J."/>
        </authorList>
    </citation>
    <scope>NUCLEOTIDE SEQUENCE [LARGE SCALE GENOMIC DNA]</scope>
    <source>
        <strain evidence="4">JCM 16702</strain>
    </source>
</reference>
<dbReference type="EMBL" id="BAAAZG010000014">
    <property type="protein sequence ID" value="GAA4068571.1"/>
    <property type="molecule type" value="Genomic_DNA"/>
</dbReference>